<proteinExistence type="predicted"/>
<organism evidence="2">
    <name type="scientific">Menopon gallinae</name>
    <name type="common">poultry shaft louse</name>
    <dbReference type="NCBI Taxonomy" id="328185"/>
    <lineage>
        <taxon>Eukaryota</taxon>
        <taxon>Metazoa</taxon>
        <taxon>Ecdysozoa</taxon>
        <taxon>Arthropoda</taxon>
        <taxon>Hexapoda</taxon>
        <taxon>Insecta</taxon>
        <taxon>Pterygota</taxon>
        <taxon>Neoptera</taxon>
        <taxon>Paraneoptera</taxon>
        <taxon>Psocodea</taxon>
        <taxon>Troctomorpha</taxon>
        <taxon>Phthiraptera</taxon>
        <taxon>Amblycera</taxon>
        <taxon>Menoponidae</taxon>
        <taxon>Menopon</taxon>
    </lineage>
</organism>
<accession>A0AAW2I5V0</accession>
<dbReference type="InterPro" id="IPR029309">
    <property type="entry name" value="CaRF"/>
</dbReference>
<gene>
    <name evidence="2" type="ORF">PYX00_004487</name>
</gene>
<comment type="caution">
    <text evidence="2">The sequence shown here is derived from an EMBL/GenBank/DDBJ whole genome shotgun (WGS) entry which is preliminary data.</text>
</comment>
<feature type="compositionally biased region" description="Basic and acidic residues" evidence="1">
    <location>
        <begin position="57"/>
        <end position="83"/>
    </location>
</feature>
<dbReference type="GO" id="GO:0003700">
    <property type="term" value="F:DNA-binding transcription factor activity"/>
    <property type="evidence" value="ECO:0007669"/>
    <property type="project" value="InterPro"/>
</dbReference>
<evidence type="ECO:0000256" key="1">
    <source>
        <dbReference type="SAM" id="MobiDB-lite"/>
    </source>
</evidence>
<dbReference type="EMBL" id="JARGDH010000002">
    <property type="protein sequence ID" value="KAL0277082.1"/>
    <property type="molecule type" value="Genomic_DNA"/>
</dbReference>
<feature type="region of interest" description="Disordered" evidence="1">
    <location>
        <begin position="57"/>
        <end position="91"/>
    </location>
</feature>
<sequence>MSAFTDLLTRYIDNLQIEGDFATGKIDTDEKFSEFRTALNNYGFCFTIRSSRKESYSTEGKNDKCKTDEGKEGECKEEEPNQKKEKKLPGRGSLMFKSSSDVSVPFFGSPFIVERTIYYTCSQGIKYYGSKKYPDEMFREGDPLSRKRRRPKLTQKIGCQARMTVKKIRVFTSEEYVVARDNWREKKAVIDLLRNDILENNKIESINRYCIVISLDISHNHEAKVKVLKRPKQSRFDPARKVLKLHEQLQEALVMLNSELITKCTNIATLTLCFNGLKNIINQLRDSVQREDGVPLELITAAIDKLTQKQLRSAALLEKKNLAAKRKQMKTEKQIKSEPNEIVATQTTNENENGDNQVIELSNYIEGTQVIWDPVNVSWVQDGQIVVQDSTPATQRAVKETQPILVQRRAEDTQNPNTVTNQNIGVITQGGQNYTILQHGSNVHIPNIGVSVPLTMAKVVHPTTILTSSVKKTAKRNDVGVTAIAIPAGVEWNQQNWGQITQVVSGDGQFTNCPTQTIWNITQ</sequence>
<dbReference type="Pfam" id="PF15299">
    <property type="entry name" value="ALS2CR8"/>
    <property type="match status" value="1"/>
</dbReference>
<dbReference type="AlphaFoldDB" id="A0AAW2I5V0"/>
<reference evidence="2" key="1">
    <citation type="journal article" date="2024" name="Gigascience">
        <title>Chromosome-level genome of the poultry shaft louse Menopon gallinae provides insight into the host-switching and adaptive evolution of parasitic lice.</title>
        <authorList>
            <person name="Xu Y."/>
            <person name="Ma L."/>
            <person name="Liu S."/>
            <person name="Liang Y."/>
            <person name="Liu Q."/>
            <person name="He Z."/>
            <person name="Tian L."/>
            <person name="Duan Y."/>
            <person name="Cai W."/>
            <person name="Li H."/>
            <person name="Song F."/>
        </authorList>
    </citation>
    <scope>NUCLEOTIDE SEQUENCE</scope>
    <source>
        <strain evidence="2">Cailab_2023a</strain>
    </source>
</reference>
<protein>
    <submittedName>
        <fullName evidence="2">Uncharacterized protein</fullName>
    </submittedName>
</protein>
<name>A0AAW2I5V0_9NEOP</name>
<dbReference type="EMBL" id="JARGDH010000002">
    <property type="protein sequence ID" value="KAL0277083.1"/>
    <property type="molecule type" value="Genomic_DNA"/>
</dbReference>
<evidence type="ECO:0000313" key="2">
    <source>
        <dbReference type="EMBL" id="KAL0277083.1"/>
    </source>
</evidence>